<feature type="transmembrane region" description="Helical" evidence="1">
    <location>
        <begin position="68"/>
        <end position="85"/>
    </location>
</feature>
<keyword evidence="1" id="KW-1133">Transmembrane helix</keyword>
<evidence type="ECO:0000313" key="3">
    <source>
        <dbReference type="Proteomes" id="UP001500902"/>
    </source>
</evidence>
<keyword evidence="1" id="KW-0472">Membrane</keyword>
<organism evidence="2 3">
    <name type="scientific">Nonomuraea antimicrobica</name>
    <dbReference type="NCBI Taxonomy" id="561173"/>
    <lineage>
        <taxon>Bacteria</taxon>
        <taxon>Bacillati</taxon>
        <taxon>Actinomycetota</taxon>
        <taxon>Actinomycetes</taxon>
        <taxon>Streptosporangiales</taxon>
        <taxon>Streptosporangiaceae</taxon>
        <taxon>Nonomuraea</taxon>
    </lineage>
</organism>
<dbReference type="Proteomes" id="UP001500902">
    <property type="component" value="Unassembled WGS sequence"/>
</dbReference>
<feature type="transmembrane region" description="Helical" evidence="1">
    <location>
        <begin position="7"/>
        <end position="25"/>
    </location>
</feature>
<protein>
    <submittedName>
        <fullName evidence="2">Uncharacterized protein</fullName>
    </submittedName>
</protein>
<gene>
    <name evidence="2" type="ORF">GCM10022224_065810</name>
</gene>
<name>A0ABP7CNG6_9ACTN</name>
<comment type="caution">
    <text evidence="2">The sequence shown here is derived from an EMBL/GenBank/DDBJ whole genome shotgun (WGS) entry which is preliminary data.</text>
</comment>
<accession>A0ABP7CNG6</accession>
<evidence type="ECO:0000256" key="1">
    <source>
        <dbReference type="SAM" id="Phobius"/>
    </source>
</evidence>
<evidence type="ECO:0000313" key="2">
    <source>
        <dbReference type="EMBL" id="GAA3691176.1"/>
    </source>
</evidence>
<dbReference type="RefSeq" id="WP_344886760.1">
    <property type="nucleotide sequence ID" value="NZ_BAAAZP010000121.1"/>
</dbReference>
<dbReference type="EMBL" id="BAAAZP010000121">
    <property type="protein sequence ID" value="GAA3691176.1"/>
    <property type="molecule type" value="Genomic_DNA"/>
</dbReference>
<keyword evidence="3" id="KW-1185">Reference proteome</keyword>
<proteinExistence type="predicted"/>
<feature type="transmembrane region" description="Helical" evidence="1">
    <location>
        <begin position="37"/>
        <end position="56"/>
    </location>
</feature>
<keyword evidence="1" id="KW-0812">Transmembrane</keyword>
<sequence length="190" mass="21323">MIDKPPGWGYHAAAVITTLVIAWWVSVPFSYTESGVVVIFALVPLVLYWAVRLIVALIHDATAVRRRFLGWLALPLIVWVLWAAVDADLPFKTRFALSRSSMEGFAQDVLRGGAQDLPVCAWTGLFPVCGHVLTEKDELTGVELQISDWPIAGSRCFVWATHGQPRANDHEYGLRHLTGPWWGCRKWDGW</sequence>
<reference evidence="3" key="1">
    <citation type="journal article" date="2019" name="Int. J. Syst. Evol. Microbiol.">
        <title>The Global Catalogue of Microorganisms (GCM) 10K type strain sequencing project: providing services to taxonomists for standard genome sequencing and annotation.</title>
        <authorList>
            <consortium name="The Broad Institute Genomics Platform"/>
            <consortium name="The Broad Institute Genome Sequencing Center for Infectious Disease"/>
            <person name="Wu L."/>
            <person name="Ma J."/>
        </authorList>
    </citation>
    <scope>NUCLEOTIDE SEQUENCE [LARGE SCALE GENOMIC DNA]</scope>
    <source>
        <strain evidence="3">JCM 16904</strain>
    </source>
</reference>